<organism evidence="1 2">
    <name type="scientific">Tieghemostelium lacteum</name>
    <name type="common">Slime mold</name>
    <name type="synonym">Dictyostelium lacteum</name>
    <dbReference type="NCBI Taxonomy" id="361077"/>
    <lineage>
        <taxon>Eukaryota</taxon>
        <taxon>Amoebozoa</taxon>
        <taxon>Evosea</taxon>
        <taxon>Eumycetozoa</taxon>
        <taxon>Dictyostelia</taxon>
        <taxon>Dictyosteliales</taxon>
        <taxon>Raperosteliaceae</taxon>
        <taxon>Tieghemostelium</taxon>
    </lineage>
</organism>
<dbReference type="InParanoid" id="A0A151ZFL7"/>
<proteinExistence type="predicted"/>
<dbReference type="SUPFAM" id="SSF52047">
    <property type="entry name" value="RNI-like"/>
    <property type="match status" value="1"/>
</dbReference>
<protein>
    <recommendedName>
        <fullName evidence="3">Leucine-rich repeat-containing protein (LRR)</fullName>
    </recommendedName>
</protein>
<dbReference type="AlphaFoldDB" id="A0A151ZFL7"/>
<dbReference type="GO" id="GO:0031146">
    <property type="term" value="P:SCF-dependent proteasomal ubiquitin-dependent protein catabolic process"/>
    <property type="evidence" value="ECO:0007669"/>
    <property type="project" value="TreeGrafter"/>
</dbReference>
<keyword evidence="2" id="KW-1185">Reference proteome</keyword>
<dbReference type="FunCoup" id="A0A151ZFL7">
    <property type="interactions" value="236"/>
</dbReference>
<dbReference type="Proteomes" id="UP000076078">
    <property type="component" value="Unassembled WGS sequence"/>
</dbReference>
<evidence type="ECO:0008006" key="3">
    <source>
        <dbReference type="Google" id="ProtNLM"/>
    </source>
</evidence>
<gene>
    <name evidence="1" type="ORF">DLAC_06654</name>
</gene>
<dbReference type="EMBL" id="LODT01000029">
    <property type="protein sequence ID" value="KYQ92660.1"/>
    <property type="molecule type" value="Genomic_DNA"/>
</dbReference>
<dbReference type="STRING" id="361077.A0A151ZFL7"/>
<comment type="caution">
    <text evidence="1">The sequence shown here is derived from an EMBL/GenBank/DDBJ whole genome shotgun (WGS) entry which is preliminary data.</text>
</comment>
<dbReference type="PANTHER" id="PTHR13318">
    <property type="entry name" value="PARTNER OF PAIRED, ISOFORM B-RELATED"/>
    <property type="match status" value="1"/>
</dbReference>
<evidence type="ECO:0000313" key="1">
    <source>
        <dbReference type="EMBL" id="KYQ92660.1"/>
    </source>
</evidence>
<dbReference type="Gene3D" id="3.80.10.10">
    <property type="entry name" value="Ribonuclease Inhibitor"/>
    <property type="match status" value="2"/>
</dbReference>
<evidence type="ECO:0000313" key="2">
    <source>
        <dbReference type="Proteomes" id="UP000076078"/>
    </source>
</evidence>
<name>A0A151ZFL7_TIELA</name>
<sequence>MKLNSLEIICIDYLIANIKTVDFSKLENNSVLKDKILHRLLTIRDPTEALLGYIERLISRDTRSLDLSNLPLAFSNSKFRFLDQCKSLQTLTLTRSPSLTSQKVLSFVSLVGGNLKRLVLSQCLKINDSVFHYISYYCPQLEVLEMEDCISINGGIFQRATSTLPSVVVSETPSPSLMMKRMDNLLSLNLNGCRSIPSRNIYNLTSAFPNLKGFSFNKTFLSDEDSQLLIETLPPSIESLDLSYNPISRLALHQIALQNNRRFKLKSLCLGYCRCITAVDLTNLLLSLHNTLEHLSIPGCFQIDSSIFENLVTPQQQQQTKNNNNNVYLSKSSDIALRTLDISFCTQFTNQKLSKFKSIGCKDQVEILRHNNNLSFQHCIYK</sequence>
<dbReference type="InterPro" id="IPR032675">
    <property type="entry name" value="LRR_dom_sf"/>
</dbReference>
<dbReference type="GO" id="GO:0019005">
    <property type="term" value="C:SCF ubiquitin ligase complex"/>
    <property type="evidence" value="ECO:0007669"/>
    <property type="project" value="TreeGrafter"/>
</dbReference>
<reference evidence="1 2" key="1">
    <citation type="submission" date="2015-12" db="EMBL/GenBank/DDBJ databases">
        <title>Dictyostelia acquired genes for synthesis and detection of signals that induce cell-type specialization by lateral gene transfer from prokaryotes.</title>
        <authorList>
            <person name="Gloeckner G."/>
            <person name="Schaap P."/>
        </authorList>
    </citation>
    <scope>NUCLEOTIDE SEQUENCE [LARGE SCALE GENOMIC DNA]</scope>
    <source>
        <strain evidence="1 2">TK</strain>
    </source>
</reference>
<dbReference type="OrthoDB" id="20250at2759"/>
<accession>A0A151ZFL7</accession>